<name>A0A5J4WYF3_9EUKA</name>
<accession>A0A5J4WYF3</accession>
<evidence type="ECO:0000256" key="1">
    <source>
        <dbReference type="SAM" id="MobiDB-lite"/>
    </source>
</evidence>
<organism evidence="2 3">
    <name type="scientific">Streblomastix strix</name>
    <dbReference type="NCBI Taxonomy" id="222440"/>
    <lineage>
        <taxon>Eukaryota</taxon>
        <taxon>Metamonada</taxon>
        <taxon>Preaxostyla</taxon>
        <taxon>Oxymonadida</taxon>
        <taxon>Streblomastigidae</taxon>
        <taxon>Streblomastix</taxon>
    </lineage>
</organism>
<sequence>MDQEISDESDMNQELDDYLLLQDGQPTQSINGRVLQEVAQAIEELSIRVLKLPKFTWESIELEILRNLIVRCPQIQKPEDVIGLLAKKESSDTLSLDRYLTGIQGRVFNLTKLLLATLTSYAVQTGLHLQEIIIYVLKTMEIFNSIQETRRIKCLYLSSKPVATTEEAQKRLKELEEEIKLTRKPKYDFRPQYTMRPLSNMDQKRKYNGFQQYNQFSWPPKQQQPGKRTIGRDRGYDKAGRRGKKPQNST</sequence>
<reference evidence="2 3" key="1">
    <citation type="submission" date="2019-03" db="EMBL/GenBank/DDBJ databases">
        <title>Single cell metagenomics reveals metabolic interactions within the superorganism composed of flagellate Streblomastix strix and complex community of Bacteroidetes bacteria on its surface.</title>
        <authorList>
            <person name="Treitli S.C."/>
            <person name="Kolisko M."/>
            <person name="Husnik F."/>
            <person name="Keeling P."/>
            <person name="Hampl V."/>
        </authorList>
    </citation>
    <scope>NUCLEOTIDE SEQUENCE [LARGE SCALE GENOMIC DNA]</scope>
    <source>
        <strain evidence="2">ST1C</strain>
    </source>
</reference>
<dbReference type="Proteomes" id="UP000324800">
    <property type="component" value="Unassembled WGS sequence"/>
</dbReference>
<evidence type="ECO:0000313" key="3">
    <source>
        <dbReference type="Proteomes" id="UP000324800"/>
    </source>
</evidence>
<proteinExistence type="predicted"/>
<dbReference type="EMBL" id="SNRW01000654">
    <property type="protein sequence ID" value="KAA6399921.1"/>
    <property type="molecule type" value="Genomic_DNA"/>
</dbReference>
<feature type="region of interest" description="Disordered" evidence="1">
    <location>
        <begin position="212"/>
        <end position="250"/>
    </location>
</feature>
<feature type="compositionally biased region" description="Basic residues" evidence="1">
    <location>
        <begin position="241"/>
        <end position="250"/>
    </location>
</feature>
<feature type="compositionally biased region" description="Basic and acidic residues" evidence="1">
    <location>
        <begin position="230"/>
        <end position="240"/>
    </location>
</feature>
<evidence type="ECO:0000313" key="2">
    <source>
        <dbReference type="EMBL" id="KAA6399921.1"/>
    </source>
</evidence>
<comment type="caution">
    <text evidence="2">The sequence shown here is derived from an EMBL/GenBank/DDBJ whole genome shotgun (WGS) entry which is preliminary data.</text>
</comment>
<dbReference type="AlphaFoldDB" id="A0A5J4WYF3"/>
<gene>
    <name evidence="2" type="ORF">EZS28_004550</name>
</gene>
<protein>
    <submittedName>
        <fullName evidence="2">Uncharacterized protein</fullName>
    </submittedName>
</protein>
<feature type="compositionally biased region" description="Polar residues" evidence="1">
    <location>
        <begin position="212"/>
        <end position="226"/>
    </location>
</feature>